<gene>
    <name evidence="1" type="ORF">I4I81_22885</name>
</gene>
<proteinExistence type="predicted"/>
<evidence type="ECO:0000313" key="2">
    <source>
        <dbReference type="Proteomes" id="UP000694287"/>
    </source>
</evidence>
<evidence type="ECO:0000313" key="1">
    <source>
        <dbReference type="EMBL" id="MBW0137085.1"/>
    </source>
</evidence>
<sequence length="57" mass="5937">MGVVTGVVEAVAATSSMNEEEELGCSDHAADRAPFSGRFLTEMKQVAAGPNLLRMPG</sequence>
<name>A0ABS6UXX0_9PSEU</name>
<protein>
    <submittedName>
        <fullName evidence="1">Uncharacterized protein</fullName>
    </submittedName>
</protein>
<comment type="caution">
    <text evidence="1">The sequence shown here is derived from an EMBL/GenBank/DDBJ whole genome shotgun (WGS) entry which is preliminary data.</text>
</comment>
<dbReference type="RefSeq" id="WP_218616331.1">
    <property type="nucleotide sequence ID" value="NZ_JADQDK010000001.1"/>
</dbReference>
<accession>A0ABS6UXX0</accession>
<reference evidence="1 2" key="1">
    <citation type="submission" date="2020-11" db="EMBL/GenBank/DDBJ databases">
        <title>Pseudonocardia abyssalis sp. nov. and Pseudonocardia oceani sp. nov., description and phylogenomic analysis of two novel actinomycetes isolated from the deep Southern Ocean.</title>
        <authorList>
            <person name="Parra J."/>
        </authorList>
    </citation>
    <scope>NUCLEOTIDE SEQUENCE [LARGE SCALE GENOMIC DNA]</scope>
    <source>
        <strain evidence="1 2">KRD-168</strain>
    </source>
</reference>
<organism evidence="1 2">
    <name type="scientific">Pseudonocardia abyssalis</name>
    <dbReference type="NCBI Taxonomy" id="2792008"/>
    <lineage>
        <taxon>Bacteria</taxon>
        <taxon>Bacillati</taxon>
        <taxon>Actinomycetota</taxon>
        <taxon>Actinomycetes</taxon>
        <taxon>Pseudonocardiales</taxon>
        <taxon>Pseudonocardiaceae</taxon>
        <taxon>Pseudonocardia</taxon>
    </lineage>
</organism>
<dbReference type="Proteomes" id="UP000694287">
    <property type="component" value="Unassembled WGS sequence"/>
</dbReference>
<dbReference type="EMBL" id="JADQDK010000001">
    <property type="protein sequence ID" value="MBW0137085.1"/>
    <property type="molecule type" value="Genomic_DNA"/>
</dbReference>
<keyword evidence="2" id="KW-1185">Reference proteome</keyword>